<evidence type="ECO:0000313" key="6">
    <source>
        <dbReference type="EMBL" id="MFC4402642.1"/>
    </source>
</evidence>
<dbReference type="RefSeq" id="WP_390250419.1">
    <property type="nucleotide sequence ID" value="NZ_JBHSDT010000004.1"/>
</dbReference>
<evidence type="ECO:0000313" key="7">
    <source>
        <dbReference type="Proteomes" id="UP001595882"/>
    </source>
</evidence>
<dbReference type="InterPro" id="IPR056300">
    <property type="entry name" value="SusG-like_C"/>
</dbReference>
<dbReference type="Gene3D" id="3.90.400.10">
    <property type="entry name" value="Oligo-1,6-glucosidase, Domain 2"/>
    <property type="match status" value="1"/>
</dbReference>
<dbReference type="Proteomes" id="UP001595882">
    <property type="component" value="Unassembled WGS sequence"/>
</dbReference>
<dbReference type="EC" id="3.2.1.93" evidence="4"/>
<evidence type="ECO:0000256" key="2">
    <source>
        <dbReference type="ARBA" id="ARBA00022801"/>
    </source>
</evidence>
<keyword evidence="7" id="KW-1185">Reference proteome</keyword>
<dbReference type="Gene3D" id="3.20.20.80">
    <property type="entry name" value="Glycosidases"/>
    <property type="match status" value="1"/>
</dbReference>
<reference evidence="7" key="1">
    <citation type="journal article" date="2019" name="Int. J. Syst. Evol. Microbiol.">
        <title>The Global Catalogue of Microorganisms (GCM) 10K type strain sequencing project: providing services to taxonomists for standard genome sequencing and annotation.</title>
        <authorList>
            <consortium name="The Broad Institute Genomics Platform"/>
            <consortium name="The Broad Institute Genome Sequencing Center for Infectious Disease"/>
            <person name="Wu L."/>
            <person name="Ma J."/>
        </authorList>
    </citation>
    <scope>NUCLEOTIDE SEQUENCE [LARGE SCALE GENOMIC DNA]</scope>
    <source>
        <strain evidence="7">CCUG 37865</strain>
    </source>
</reference>
<dbReference type="Gene3D" id="2.60.40.1180">
    <property type="entry name" value="Golgi alpha-mannosidase II"/>
    <property type="match status" value="1"/>
</dbReference>
<dbReference type="SUPFAM" id="SSF51011">
    <property type="entry name" value="Glycosyl hydrolase domain"/>
    <property type="match status" value="1"/>
</dbReference>
<dbReference type="SMART" id="SM00642">
    <property type="entry name" value="Aamy"/>
    <property type="match status" value="1"/>
</dbReference>
<dbReference type="PANTHER" id="PTHR10357:SF217">
    <property type="entry name" value="TREHALOSE-6-PHOSPHATE HYDROLASE"/>
    <property type="match status" value="1"/>
</dbReference>
<dbReference type="CDD" id="cd11333">
    <property type="entry name" value="AmyAc_SI_OligoGlu_DGase"/>
    <property type="match status" value="1"/>
</dbReference>
<name>A0ABV8WRY3_9BACI</name>
<protein>
    <recommendedName>
        <fullName evidence="4">Alpha,alpha-phosphotrehalase</fullName>
        <ecNumber evidence="4">3.2.1.93</ecNumber>
    </recommendedName>
</protein>
<dbReference type="NCBIfam" id="TIGR02403">
    <property type="entry name" value="trehalose_treC"/>
    <property type="match status" value="1"/>
</dbReference>
<dbReference type="SUPFAM" id="SSF51445">
    <property type="entry name" value="(Trans)glycosidases"/>
    <property type="match status" value="1"/>
</dbReference>
<accession>A0ABV8WRY3</accession>
<evidence type="ECO:0000256" key="1">
    <source>
        <dbReference type="ARBA" id="ARBA00008061"/>
    </source>
</evidence>
<dbReference type="EMBL" id="JBHSDT010000004">
    <property type="protein sequence ID" value="MFC4402642.1"/>
    <property type="molecule type" value="Genomic_DNA"/>
</dbReference>
<dbReference type="GO" id="GO:0008788">
    <property type="term" value="F:alpha,alpha-phosphotrehalase activity"/>
    <property type="evidence" value="ECO:0007669"/>
    <property type="project" value="UniProtKB-EC"/>
</dbReference>
<feature type="domain" description="Glycosyl hydrolase family 13 catalytic" evidence="5">
    <location>
        <begin position="13"/>
        <end position="418"/>
    </location>
</feature>
<evidence type="ECO:0000259" key="5">
    <source>
        <dbReference type="SMART" id="SM00642"/>
    </source>
</evidence>
<dbReference type="Pfam" id="PF00128">
    <property type="entry name" value="Alpha-amylase"/>
    <property type="match status" value="1"/>
</dbReference>
<proteinExistence type="inferred from homology"/>
<dbReference type="InterPro" id="IPR017853">
    <property type="entry name" value="GH"/>
</dbReference>
<dbReference type="NCBIfam" id="NF008183">
    <property type="entry name" value="PRK10933.1"/>
    <property type="match status" value="1"/>
</dbReference>
<dbReference type="Pfam" id="PF23915">
    <property type="entry name" value="SusG_C"/>
    <property type="match status" value="1"/>
</dbReference>
<keyword evidence="3 6" id="KW-0326">Glycosidase</keyword>
<dbReference type="InterPro" id="IPR006047">
    <property type="entry name" value="GH13_cat_dom"/>
</dbReference>
<organism evidence="6 7">
    <name type="scientific">Gracilibacillus xinjiangensis</name>
    <dbReference type="NCBI Taxonomy" id="1193282"/>
    <lineage>
        <taxon>Bacteria</taxon>
        <taxon>Bacillati</taxon>
        <taxon>Bacillota</taxon>
        <taxon>Bacilli</taxon>
        <taxon>Bacillales</taxon>
        <taxon>Bacillaceae</taxon>
        <taxon>Gracilibacillus</taxon>
    </lineage>
</organism>
<evidence type="ECO:0000256" key="3">
    <source>
        <dbReference type="ARBA" id="ARBA00023295"/>
    </source>
</evidence>
<gene>
    <name evidence="6" type="primary">treC</name>
    <name evidence="6" type="ORF">ACFOY7_06110</name>
</gene>
<sequence>MEDKWWQKSVVYQIYPKSFNDTTGNGVGDIQGIIEKLDYLNELGIDVIWLTPIYASPQNDNGYDISDYFSIHPEYGTMRDFEELLDEAHRKNIKVIMDIVVNHTSTEHEWFKQSKSSLQNPYRDFYIWKEGEAGEPPTNWQSKFGGSAWQLDEKTGQYYLHLFDVTQADLNWENEKVREEVYQMMNFWLDKGVDGFRLDVINLISKDQRYPNDDGSIPPGDGRKFYTDGPRVHEFLREMNHNVFKGRQTMTVGEMSSTTLENCIQYSNPNNEELDMTFNFHHLKVDYPNGEKWAKADFDFLQLKQILSKWQTGMQQGGGWNALFWCNHDQPRVVSRFGDDGAYHKESAKMLATTIHLMQGTPYIYQGEEFGMTNPKFETIDQYRDVESLNMYKMKKSEGIPEEEILEILKEKSRDNSRTPIQWDSSENAGFTTGKPWIGVADNYQDINAAKAISDNDSVFHHYQKLISLRKKYQVVTDGTYQLLLPDDLAIFAYIRENEEEWMLVVNNFYDKAVQFGLPAEIDIMDGSGDVLLSNYHDKPDVIDHTELRPYESFVYYQKK</sequence>
<comment type="caution">
    <text evidence="6">The sequence shown here is derived from an EMBL/GenBank/DDBJ whole genome shotgun (WGS) entry which is preliminary data.</text>
</comment>
<dbReference type="InterPro" id="IPR045857">
    <property type="entry name" value="O16G_dom_2"/>
</dbReference>
<evidence type="ECO:0000256" key="4">
    <source>
        <dbReference type="NCBIfam" id="TIGR02403"/>
    </source>
</evidence>
<dbReference type="PANTHER" id="PTHR10357">
    <property type="entry name" value="ALPHA-AMYLASE FAMILY MEMBER"/>
    <property type="match status" value="1"/>
</dbReference>
<dbReference type="InterPro" id="IPR012769">
    <property type="entry name" value="Trehalose_TreC"/>
</dbReference>
<keyword evidence="2 6" id="KW-0378">Hydrolase</keyword>
<dbReference type="InterPro" id="IPR013780">
    <property type="entry name" value="Glyco_hydro_b"/>
</dbReference>
<comment type="similarity">
    <text evidence="1">Belongs to the glycosyl hydrolase 13 family.</text>
</comment>